<reference evidence="2" key="2">
    <citation type="journal article" date="2015" name="Fish Shellfish Immunol.">
        <title>Early steps in the European eel (Anguilla anguilla)-Vibrio vulnificus interaction in the gills: Role of the RtxA13 toxin.</title>
        <authorList>
            <person name="Callol A."/>
            <person name="Pajuelo D."/>
            <person name="Ebbesson L."/>
            <person name="Teles M."/>
            <person name="MacKenzie S."/>
            <person name="Amaro C."/>
        </authorList>
    </citation>
    <scope>NUCLEOTIDE SEQUENCE</scope>
</reference>
<name>A0A0E9W5P5_ANGAN</name>
<feature type="compositionally biased region" description="Polar residues" evidence="1">
    <location>
        <begin position="11"/>
        <end position="30"/>
    </location>
</feature>
<reference evidence="2" key="1">
    <citation type="submission" date="2014-11" db="EMBL/GenBank/DDBJ databases">
        <authorList>
            <person name="Amaro Gonzalez C."/>
        </authorList>
    </citation>
    <scope>NUCLEOTIDE SEQUENCE</scope>
</reference>
<proteinExistence type="predicted"/>
<sequence length="30" mass="3446">MTSFLKHRCTQDQLQQKTPPLSISNSNDLN</sequence>
<dbReference type="AlphaFoldDB" id="A0A0E9W5P5"/>
<evidence type="ECO:0000313" key="2">
    <source>
        <dbReference type="EMBL" id="JAH84895.1"/>
    </source>
</evidence>
<dbReference type="EMBL" id="GBXM01023682">
    <property type="protein sequence ID" value="JAH84895.1"/>
    <property type="molecule type" value="Transcribed_RNA"/>
</dbReference>
<accession>A0A0E9W5P5</accession>
<evidence type="ECO:0000256" key="1">
    <source>
        <dbReference type="SAM" id="MobiDB-lite"/>
    </source>
</evidence>
<feature type="region of interest" description="Disordered" evidence="1">
    <location>
        <begin position="1"/>
        <end position="30"/>
    </location>
</feature>
<protein>
    <submittedName>
        <fullName evidence="2">Uncharacterized protein</fullName>
    </submittedName>
</protein>
<organism evidence="2">
    <name type="scientific">Anguilla anguilla</name>
    <name type="common">European freshwater eel</name>
    <name type="synonym">Muraena anguilla</name>
    <dbReference type="NCBI Taxonomy" id="7936"/>
    <lineage>
        <taxon>Eukaryota</taxon>
        <taxon>Metazoa</taxon>
        <taxon>Chordata</taxon>
        <taxon>Craniata</taxon>
        <taxon>Vertebrata</taxon>
        <taxon>Euteleostomi</taxon>
        <taxon>Actinopterygii</taxon>
        <taxon>Neopterygii</taxon>
        <taxon>Teleostei</taxon>
        <taxon>Anguilliformes</taxon>
        <taxon>Anguillidae</taxon>
        <taxon>Anguilla</taxon>
    </lineage>
</organism>